<dbReference type="EMBL" id="KN881643">
    <property type="protein sequence ID" value="KIY52405.1"/>
    <property type="molecule type" value="Genomic_DNA"/>
</dbReference>
<keyword evidence="4 10" id="KW-0732">Signal</keyword>
<evidence type="ECO:0000256" key="3">
    <source>
        <dbReference type="ARBA" id="ARBA00022630"/>
    </source>
</evidence>
<proteinExistence type="inferred from homology"/>
<reference evidence="12 13" key="1">
    <citation type="journal article" date="2015" name="Fungal Genet. Biol.">
        <title>Evolution of novel wood decay mechanisms in Agaricales revealed by the genome sequences of Fistulina hepatica and Cylindrobasidium torrendii.</title>
        <authorList>
            <person name="Floudas D."/>
            <person name="Held B.W."/>
            <person name="Riley R."/>
            <person name="Nagy L.G."/>
            <person name="Koehler G."/>
            <person name="Ransdell A.S."/>
            <person name="Younus H."/>
            <person name="Chow J."/>
            <person name="Chiniquy J."/>
            <person name="Lipzen A."/>
            <person name="Tritt A."/>
            <person name="Sun H."/>
            <person name="Haridas S."/>
            <person name="LaButti K."/>
            <person name="Ohm R.A."/>
            <person name="Kues U."/>
            <person name="Blanchette R.A."/>
            <person name="Grigoriev I.V."/>
            <person name="Minto R.E."/>
            <person name="Hibbett D.S."/>
        </authorList>
    </citation>
    <scope>NUCLEOTIDE SEQUENCE [LARGE SCALE GENOMIC DNA]</scope>
    <source>
        <strain evidence="12 13">ATCC 64428</strain>
    </source>
</reference>
<feature type="binding site" evidence="9">
    <location>
        <begin position="121"/>
        <end position="124"/>
    </location>
    <ligand>
        <name>FAD</name>
        <dbReference type="ChEBI" id="CHEBI:57692"/>
    </ligand>
</feature>
<dbReference type="InterPro" id="IPR007867">
    <property type="entry name" value="GMC_OxRtase_C"/>
</dbReference>
<feature type="active site" description="Proton acceptor" evidence="8">
    <location>
        <position position="593"/>
    </location>
</feature>
<evidence type="ECO:0000256" key="10">
    <source>
        <dbReference type="SAM" id="SignalP"/>
    </source>
</evidence>
<dbReference type="OrthoDB" id="269227at2759"/>
<feature type="active site" description="Proton donor" evidence="8">
    <location>
        <position position="550"/>
    </location>
</feature>
<gene>
    <name evidence="12" type="ORF">FISHEDRAFT_63789</name>
</gene>
<dbReference type="GO" id="GO:0050660">
    <property type="term" value="F:flavin adenine dinucleotide binding"/>
    <property type="evidence" value="ECO:0007669"/>
    <property type="project" value="InterPro"/>
</dbReference>
<evidence type="ECO:0000256" key="8">
    <source>
        <dbReference type="PIRSR" id="PIRSR000137-1"/>
    </source>
</evidence>
<dbReference type="Gene3D" id="3.30.560.10">
    <property type="entry name" value="Glucose Oxidase, domain 3"/>
    <property type="match status" value="1"/>
</dbReference>
<dbReference type="Pfam" id="PF00732">
    <property type="entry name" value="GMC_oxred_N"/>
    <property type="match status" value="1"/>
</dbReference>
<evidence type="ECO:0000256" key="5">
    <source>
        <dbReference type="ARBA" id="ARBA00022827"/>
    </source>
</evidence>
<evidence type="ECO:0000256" key="1">
    <source>
        <dbReference type="ARBA" id="ARBA00001974"/>
    </source>
</evidence>
<dbReference type="InterPro" id="IPR036188">
    <property type="entry name" value="FAD/NAD-bd_sf"/>
</dbReference>
<dbReference type="PIRSF" id="PIRSF000137">
    <property type="entry name" value="Alcohol_oxidase"/>
    <property type="match status" value="1"/>
</dbReference>
<dbReference type="SUPFAM" id="SSF51905">
    <property type="entry name" value="FAD/NAD(P)-binding domain"/>
    <property type="match status" value="1"/>
</dbReference>
<comment type="cofactor">
    <cofactor evidence="1 9">
        <name>FAD</name>
        <dbReference type="ChEBI" id="CHEBI:57692"/>
    </cofactor>
</comment>
<feature type="domain" description="Glucose-methanol-choline oxidoreductase N-terminal" evidence="11">
    <location>
        <begin position="314"/>
        <end position="328"/>
    </location>
</feature>
<evidence type="ECO:0000313" key="13">
    <source>
        <dbReference type="Proteomes" id="UP000054144"/>
    </source>
</evidence>
<dbReference type="Pfam" id="PF05199">
    <property type="entry name" value="GMC_oxred_C"/>
    <property type="match status" value="1"/>
</dbReference>
<dbReference type="PROSITE" id="PS00624">
    <property type="entry name" value="GMC_OXRED_2"/>
    <property type="match status" value="1"/>
</dbReference>
<keyword evidence="7" id="KW-0325">Glycoprotein</keyword>
<evidence type="ECO:0000256" key="4">
    <source>
        <dbReference type="ARBA" id="ARBA00022729"/>
    </source>
</evidence>
<comment type="similarity">
    <text evidence="2">Belongs to the GMC oxidoreductase family.</text>
</comment>
<keyword evidence="6" id="KW-0560">Oxidoreductase</keyword>
<dbReference type="SUPFAM" id="SSF54373">
    <property type="entry name" value="FAD-linked reductases, C-terminal domain"/>
    <property type="match status" value="1"/>
</dbReference>
<feature type="chain" id="PRO_5002316387" evidence="10">
    <location>
        <begin position="20"/>
        <end position="613"/>
    </location>
</feature>
<dbReference type="Gene3D" id="4.10.450.10">
    <property type="entry name" value="Glucose Oxidase, domain 2"/>
    <property type="match status" value="1"/>
</dbReference>
<evidence type="ECO:0000313" key="12">
    <source>
        <dbReference type="EMBL" id="KIY52405.1"/>
    </source>
</evidence>
<dbReference type="InterPro" id="IPR027424">
    <property type="entry name" value="Glucose_Oxidase_domain_2"/>
</dbReference>
<dbReference type="PANTHER" id="PTHR11552:SF201">
    <property type="entry name" value="GLUCOSE-METHANOL-CHOLINE OXIDOREDUCTASE N-TERMINAL DOMAIN-CONTAINING PROTEIN"/>
    <property type="match status" value="1"/>
</dbReference>
<evidence type="ECO:0000256" key="7">
    <source>
        <dbReference type="ARBA" id="ARBA00023180"/>
    </source>
</evidence>
<dbReference type="Proteomes" id="UP000054144">
    <property type="component" value="Unassembled WGS sequence"/>
</dbReference>
<protein>
    <submittedName>
        <fullName evidence="12">Alcohol oxidase</fullName>
    </submittedName>
</protein>
<dbReference type="AlphaFoldDB" id="A0A0D7AKL3"/>
<feature type="binding site" evidence="9">
    <location>
        <position position="277"/>
    </location>
    <ligand>
        <name>FAD</name>
        <dbReference type="ChEBI" id="CHEBI:57692"/>
    </ligand>
</feature>
<keyword evidence="3" id="KW-0285">Flavoprotein</keyword>
<evidence type="ECO:0000256" key="2">
    <source>
        <dbReference type="ARBA" id="ARBA00010790"/>
    </source>
</evidence>
<evidence type="ECO:0000259" key="11">
    <source>
        <dbReference type="PROSITE" id="PS00624"/>
    </source>
</evidence>
<name>A0A0D7AKL3_9AGAR</name>
<keyword evidence="13" id="KW-1185">Reference proteome</keyword>
<dbReference type="PANTHER" id="PTHR11552">
    <property type="entry name" value="GLUCOSE-METHANOL-CHOLINE GMC OXIDOREDUCTASE"/>
    <property type="match status" value="1"/>
</dbReference>
<sequence length="613" mass="65066">MRCHTVLFGAALCASTAFASQSLVTNDTSQVVGKTYEYIIAGGGLTGLTVANKLAMAGHSVLVIEAGPNSQNVSAINNAVERSNITAAECNWEYVAHDANGTELSWSIDSGRCIGGGTSINGLVVVHPTEQEINAIEALGNPGWNWDNLFPYMKAIERNIPPDATQIAEGAGIDYDLHGFDGPIDVSFPTPMRIPEAVAFYKSAMETVFGVTKSEDLSLRTASDEGKINGSTLSSTSWTIWLDTISGYEKRSSAADAFVYADDAQTSNLTILYDYQVSKVLFDKYTATGVEFGSEDAGLVGDVYASKEVLLAAGTLGTPPILERSGVGDPSILSEFGITTFIDLPGVGRNMQDQPGTSLSALVNSANQSNTLLIDDVNIFAPVIAQASVPQLFGESEYQAEALALLTNITSMAKQQVAAGSQATLAGAEAILGAQAALVTTLGVPIVEIVGESYPTVMTSIFWPTIPFSRGWVHINSTDPFARPHIVPNLLTEDWDVAVALEVAKKAQSMFETDAFSGIISDPYSYSFLPNATDETWIAYIKRTSYGASHWIGSSAMLPRELGGVVDSDLQVYGANNLRVIDVSVFPMPMSAHSMPASYALAQRAGTLILGEA</sequence>
<organism evidence="12 13">
    <name type="scientific">Fistulina hepatica ATCC 64428</name>
    <dbReference type="NCBI Taxonomy" id="1128425"/>
    <lineage>
        <taxon>Eukaryota</taxon>
        <taxon>Fungi</taxon>
        <taxon>Dikarya</taxon>
        <taxon>Basidiomycota</taxon>
        <taxon>Agaricomycotina</taxon>
        <taxon>Agaricomycetes</taxon>
        <taxon>Agaricomycetidae</taxon>
        <taxon>Agaricales</taxon>
        <taxon>Fistulinaceae</taxon>
        <taxon>Fistulina</taxon>
    </lineage>
</organism>
<accession>A0A0D7AKL3</accession>
<dbReference type="InterPro" id="IPR012132">
    <property type="entry name" value="GMC_OxRdtase"/>
</dbReference>
<dbReference type="InterPro" id="IPR000172">
    <property type="entry name" value="GMC_OxRdtase_N"/>
</dbReference>
<dbReference type="Gene3D" id="3.50.50.60">
    <property type="entry name" value="FAD/NAD(P)-binding domain"/>
    <property type="match status" value="1"/>
</dbReference>
<evidence type="ECO:0000256" key="9">
    <source>
        <dbReference type="PIRSR" id="PIRSR000137-2"/>
    </source>
</evidence>
<feature type="signal peptide" evidence="10">
    <location>
        <begin position="1"/>
        <end position="19"/>
    </location>
</feature>
<evidence type="ECO:0000256" key="6">
    <source>
        <dbReference type="ARBA" id="ARBA00023002"/>
    </source>
</evidence>
<dbReference type="GO" id="GO:0016614">
    <property type="term" value="F:oxidoreductase activity, acting on CH-OH group of donors"/>
    <property type="evidence" value="ECO:0007669"/>
    <property type="project" value="InterPro"/>
</dbReference>
<keyword evidence="5 9" id="KW-0274">FAD</keyword>